<feature type="non-terminal residue" evidence="2">
    <location>
        <position position="287"/>
    </location>
</feature>
<sequence length="287" mass="31991">MTKKPEWLLTARRRALKVFDALHVEFQGFYSRERLHRLHSYTNSASLVRMWSVCLLTPVPCLVVSLLGEAVPLPPPEAGVFKNWFLFVRSWVLIGLVNATVLVQIGQGAPRLKMSARQVVAITLLAATVSIIFIVAVCRLVVFPFPFGFLVVAPPDVCVVAVCFVYISGPQLGAEPSLWAEIKQQLSVFYCQVALTFVYPLYVYGLVSLSGFAQAGFVLLSPVIQLVAKNWINYSLTDHNDIKPETVVFIVEIFNALYASNALQSVSSWKTTVLVILTDHLQFWIAM</sequence>
<dbReference type="EMBL" id="JH159158">
    <property type="protein sequence ID" value="EGZ10555.1"/>
    <property type="molecule type" value="Genomic_DNA"/>
</dbReference>
<keyword evidence="1" id="KW-0472">Membrane</keyword>
<organism evidence="2 3">
    <name type="scientific">Phytophthora sojae (strain P6497)</name>
    <name type="common">Soybean stem and root rot agent</name>
    <name type="synonym">Phytophthora megasperma f. sp. glycines</name>
    <dbReference type="NCBI Taxonomy" id="1094619"/>
    <lineage>
        <taxon>Eukaryota</taxon>
        <taxon>Sar</taxon>
        <taxon>Stramenopiles</taxon>
        <taxon>Oomycota</taxon>
        <taxon>Peronosporomycetes</taxon>
        <taxon>Peronosporales</taxon>
        <taxon>Peronosporaceae</taxon>
        <taxon>Phytophthora</taxon>
    </lineage>
</organism>
<evidence type="ECO:0000313" key="3">
    <source>
        <dbReference type="Proteomes" id="UP000002640"/>
    </source>
</evidence>
<evidence type="ECO:0000256" key="1">
    <source>
        <dbReference type="SAM" id="Phobius"/>
    </source>
</evidence>
<feature type="transmembrane region" description="Helical" evidence="1">
    <location>
        <begin position="88"/>
        <end position="107"/>
    </location>
</feature>
<feature type="transmembrane region" description="Helical" evidence="1">
    <location>
        <begin position="148"/>
        <end position="167"/>
    </location>
</feature>
<proteinExistence type="predicted"/>
<gene>
    <name evidence="2" type="ORF">PHYSODRAFT_519385</name>
</gene>
<feature type="transmembrane region" description="Helical" evidence="1">
    <location>
        <begin position="119"/>
        <end position="142"/>
    </location>
</feature>
<keyword evidence="3" id="KW-1185">Reference proteome</keyword>
<keyword evidence="1" id="KW-0812">Transmembrane</keyword>
<dbReference type="InParanoid" id="G5A0L9"/>
<protein>
    <submittedName>
        <fullName evidence="2">Uncharacterized protein</fullName>
    </submittedName>
</protein>
<reference evidence="2 3" key="1">
    <citation type="journal article" date="2006" name="Science">
        <title>Phytophthora genome sequences uncover evolutionary origins and mechanisms of pathogenesis.</title>
        <authorList>
            <person name="Tyler B.M."/>
            <person name="Tripathy S."/>
            <person name="Zhang X."/>
            <person name="Dehal P."/>
            <person name="Jiang R.H."/>
            <person name="Aerts A."/>
            <person name="Arredondo F.D."/>
            <person name="Baxter L."/>
            <person name="Bensasson D."/>
            <person name="Beynon J.L."/>
            <person name="Chapman J."/>
            <person name="Damasceno C.M."/>
            <person name="Dorrance A.E."/>
            <person name="Dou D."/>
            <person name="Dickerman A.W."/>
            <person name="Dubchak I.L."/>
            <person name="Garbelotto M."/>
            <person name="Gijzen M."/>
            <person name="Gordon S.G."/>
            <person name="Govers F."/>
            <person name="Grunwald N.J."/>
            <person name="Huang W."/>
            <person name="Ivors K.L."/>
            <person name="Jones R.W."/>
            <person name="Kamoun S."/>
            <person name="Krampis K."/>
            <person name="Lamour K.H."/>
            <person name="Lee M.K."/>
            <person name="McDonald W.H."/>
            <person name="Medina M."/>
            <person name="Meijer H.J."/>
            <person name="Nordberg E.K."/>
            <person name="Maclean D.J."/>
            <person name="Ospina-Giraldo M.D."/>
            <person name="Morris P.F."/>
            <person name="Phuntumart V."/>
            <person name="Putnam N.H."/>
            <person name="Rash S."/>
            <person name="Rose J.K."/>
            <person name="Sakihama Y."/>
            <person name="Salamov A.A."/>
            <person name="Savidor A."/>
            <person name="Scheuring C.F."/>
            <person name="Smith B.M."/>
            <person name="Sobral B.W."/>
            <person name="Terry A."/>
            <person name="Torto-Alalibo T.A."/>
            <person name="Win J."/>
            <person name="Xu Z."/>
            <person name="Zhang H."/>
            <person name="Grigoriev I.V."/>
            <person name="Rokhsar D.S."/>
            <person name="Boore J.L."/>
        </authorList>
    </citation>
    <scope>NUCLEOTIDE SEQUENCE [LARGE SCALE GENOMIC DNA]</scope>
    <source>
        <strain evidence="2 3">P6497</strain>
    </source>
</reference>
<name>G5A0L9_PHYSP</name>
<dbReference type="AlphaFoldDB" id="G5A0L9"/>
<accession>G5A0L9</accession>
<dbReference type="GeneID" id="20660174"/>
<dbReference type="Proteomes" id="UP000002640">
    <property type="component" value="Unassembled WGS sequence"/>
</dbReference>
<dbReference type="RefSeq" id="XP_009533300.1">
    <property type="nucleotide sequence ID" value="XM_009535005.1"/>
</dbReference>
<evidence type="ECO:0000313" key="2">
    <source>
        <dbReference type="EMBL" id="EGZ10555.1"/>
    </source>
</evidence>
<dbReference type="KEGG" id="psoj:PHYSODRAFT_519385"/>
<feature type="transmembrane region" description="Helical" evidence="1">
    <location>
        <begin position="47"/>
        <end position="68"/>
    </location>
</feature>
<keyword evidence="1" id="KW-1133">Transmembrane helix</keyword>
<feature type="transmembrane region" description="Helical" evidence="1">
    <location>
        <begin position="188"/>
        <end position="205"/>
    </location>
</feature>